<proteinExistence type="inferred from homology"/>
<evidence type="ECO:0000256" key="5">
    <source>
        <dbReference type="ARBA" id="ARBA00022989"/>
    </source>
</evidence>
<evidence type="ECO:0000256" key="8">
    <source>
        <dbReference type="SAM" id="MobiDB-lite"/>
    </source>
</evidence>
<feature type="region of interest" description="Disordered" evidence="8">
    <location>
        <begin position="130"/>
        <end position="202"/>
    </location>
</feature>
<keyword evidence="3" id="KW-1003">Cell membrane</keyword>
<comment type="similarity">
    <text evidence="2 7">Belongs to the ExbD/TolR family.</text>
</comment>
<name>A0ABY5AWW7_9CYAN</name>
<gene>
    <name evidence="10" type="ORF">NEA10_08435</name>
</gene>
<dbReference type="Gene3D" id="3.30.420.270">
    <property type="match status" value="1"/>
</dbReference>
<accession>A0ABY5AWW7</accession>
<evidence type="ECO:0000256" key="1">
    <source>
        <dbReference type="ARBA" id="ARBA00004162"/>
    </source>
</evidence>
<dbReference type="PANTHER" id="PTHR30558:SF3">
    <property type="entry name" value="BIOPOLYMER TRANSPORT PROTEIN EXBD-RELATED"/>
    <property type="match status" value="1"/>
</dbReference>
<evidence type="ECO:0000313" key="10">
    <source>
        <dbReference type="EMBL" id="USR92724.1"/>
    </source>
</evidence>
<evidence type="ECO:0000256" key="6">
    <source>
        <dbReference type="ARBA" id="ARBA00023136"/>
    </source>
</evidence>
<evidence type="ECO:0000256" key="4">
    <source>
        <dbReference type="ARBA" id="ARBA00022692"/>
    </source>
</evidence>
<feature type="compositionally biased region" description="Low complexity" evidence="8">
    <location>
        <begin position="165"/>
        <end position="174"/>
    </location>
</feature>
<keyword evidence="7" id="KW-0813">Transport</keyword>
<keyword evidence="6 9" id="KW-0472">Membrane</keyword>
<keyword evidence="4 7" id="KW-0812">Transmembrane</keyword>
<organism evidence="10 11">
    <name type="scientific">Phormidium yuhuli AB48</name>
    <dbReference type="NCBI Taxonomy" id="2940671"/>
    <lineage>
        <taxon>Bacteria</taxon>
        <taxon>Bacillati</taxon>
        <taxon>Cyanobacteriota</taxon>
        <taxon>Cyanophyceae</taxon>
        <taxon>Oscillatoriophycideae</taxon>
        <taxon>Oscillatoriales</taxon>
        <taxon>Oscillatoriaceae</taxon>
        <taxon>Phormidium</taxon>
        <taxon>Phormidium yuhuli</taxon>
    </lineage>
</organism>
<dbReference type="Pfam" id="PF02472">
    <property type="entry name" value="ExbD"/>
    <property type="match status" value="1"/>
</dbReference>
<evidence type="ECO:0000256" key="7">
    <source>
        <dbReference type="RuleBase" id="RU003879"/>
    </source>
</evidence>
<sequence length="202" mass="22379">MKLKHMDAAQDNAHIEILPLMDVIFCILTFFILGAVGLTRQQAIEQSLPQASTGQQQMREMFRVSIDPIGRIFVDRDPVTMDELPDRLQAYQAENPEGLVVVFGHPMAQYNNVIQVLDLLRSIGGDRVSLGVNPSQESPLERNPRQNPFGDAPISPEPIPEESPLESPLNPGLPRFEIPPDGSQPGMEPELEFDSFDSPGDP</sequence>
<keyword evidence="11" id="KW-1185">Reference proteome</keyword>
<dbReference type="InterPro" id="IPR003400">
    <property type="entry name" value="ExbD"/>
</dbReference>
<reference evidence="10" key="1">
    <citation type="submission" date="2022-06" db="EMBL/GenBank/DDBJ databases">
        <title>Genome sequence of Phormidium yuhuli AB48 isolated from an industrial photobioreactor environment.</title>
        <authorList>
            <person name="Qiu Y."/>
            <person name="Noonan A.J.C."/>
            <person name="Dofher K."/>
            <person name="Koch M."/>
            <person name="Kieft B."/>
            <person name="Lin X."/>
            <person name="Ziels R.M."/>
            <person name="Hallam S.J."/>
        </authorList>
    </citation>
    <scope>NUCLEOTIDE SEQUENCE</scope>
    <source>
        <strain evidence="10">AB48</strain>
    </source>
</reference>
<evidence type="ECO:0000256" key="2">
    <source>
        <dbReference type="ARBA" id="ARBA00005811"/>
    </source>
</evidence>
<evidence type="ECO:0000313" key="11">
    <source>
        <dbReference type="Proteomes" id="UP001056708"/>
    </source>
</evidence>
<keyword evidence="7" id="KW-0653">Protein transport</keyword>
<dbReference type="RefSeq" id="WP_252664871.1">
    <property type="nucleotide sequence ID" value="NZ_CP098611.1"/>
</dbReference>
<feature type="transmembrane region" description="Helical" evidence="9">
    <location>
        <begin position="20"/>
        <end position="38"/>
    </location>
</feature>
<evidence type="ECO:0000256" key="9">
    <source>
        <dbReference type="SAM" id="Phobius"/>
    </source>
</evidence>
<protein>
    <submittedName>
        <fullName evidence="10">Biopolymer transporter ExbD</fullName>
    </submittedName>
</protein>
<evidence type="ECO:0000256" key="3">
    <source>
        <dbReference type="ARBA" id="ARBA00022475"/>
    </source>
</evidence>
<dbReference type="Proteomes" id="UP001056708">
    <property type="component" value="Chromosome"/>
</dbReference>
<keyword evidence="5 9" id="KW-1133">Transmembrane helix</keyword>
<dbReference type="PANTHER" id="PTHR30558">
    <property type="entry name" value="EXBD MEMBRANE COMPONENT OF PMF-DRIVEN MACROMOLECULE IMPORT SYSTEM"/>
    <property type="match status" value="1"/>
</dbReference>
<comment type="subcellular location">
    <subcellularLocation>
        <location evidence="1">Cell membrane</location>
        <topology evidence="1">Single-pass membrane protein</topology>
    </subcellularLocation>
    <subcellularLocation>
        <location evidence="7">Cell membrane</location>
        <topology evidence="7">Single-pass type II membrane protein</topology>
    </subcellularLocation>
</comment>
<dbReference type="EMBL" id="CP098611">
    <property type="protein sequence ID" value="USR92724.1"/>
    <property type="molecule type" value="Genomic_DNA"/>
</dbReference>